<dbReference type="PROSITE" id="PS00893">
    <property type="entry name" value="NUDIX_BOX"/>
    <property type="match status" value="1"/>
</dbReference>
<dbReference type="GO" id="GO:0016787">
    <property type="term" value="F:hydrolase activity"/>
    <property type="evidence" value="ECO:0007669"/>
    <property type="project" value="UniProtKB-KW"/>
</dbReference>
<dbReference type="SUPFAM" id="SSF55811">
    <property type="entry name" value="Nudix"/>
    <property type="match status" value="1"/>
</dbReference>
<dbReference type="InterPro" id="IPR020084">
    <property type="entry name" value="NUDIX_hydrolase_CS"/>
</dbReference>
<dbReference type="GO" id="GO:0005829">
    <property type="term" value="C:cytosol"/>
    <property type="evidence" value="ECO:0007669"/>
    <property type="project" value="TreeGrafter"/>
</dbReference>
<protein>
    <submittedName>
        <fullName evidence="4">NUDIX family hydrolase</fullName>
    </submittedName>
</protein>
<dbReference type="Gene3D" id="3.90.79.10">
    <property type="entry name" value="Nucleoside Triphosphate Pyrophosphohydrolase"/>
    <property type="match status" value="1"/>
</dbReference>
<sequence>MMDKSQAELGKILNTAIMYHGPIFDVKKMTIETPDGLTVHRDLITHAPAVAMLALTDDHQVLINREYRVAVNHEVYALPAGLINAGEDVPTAALRELREETGFIGRNPQVMTAIRSSEGMTDEVVSLVLVQIDEANRTTTDFDKDEFVTSKLVPLGEVIEAVKNGQIQSAQSVAAVAYYQAFLRP</sequence>
<keyword evidence="5" id="KW-1185">Reference proteome</keyword>
<name>A0A0R2AZB6_9LACO</name>
<organism evidence="4 5">
    <name type="scientific">Lacticaseibacillus brantae DSM 23927</name>
    <dbReference type="NCBI Taxonomy" id="1423727"/>
    <lineage>
        <taxon>Bacteria</taxon>
        <taxon>Bacillati</taxon>
        <taxon>Bacillota</taxon>
        <taxon>Bacilli</taxon>
        <taxon>Lactobacillales</taxon>
        <taxon>Lactobacillaceae</taxon>
        <taxon>Lacticaseibacillus</taxon>
    </lineage>
</organism>
<evidence type="ECO:0000256" key="1">
    <source>
        <dbReference type="ARBA" id="ARBA00001946"/>
    </source>
</evidence>
<dbReference type="STRING" id="1423727.FC34_GL000347"/>
<dbReference type="PANTHER" id="PTHR11839">
    <property type="entry name" value="UDP/ADP-SUGAR PYROPHOSPHATASE"/>
    <property type="match status" value="1"/>
</dbReference>
<dbReference type="GO" id="GO:0006753">
    <property type="term" value="P:nucleoside phosphate metabolic process"/>
    <property type="evidence" value="ECO:0007669"/>
    <property type="project" value="TreeGrafter"/>
</dbReference>
<comment type="cofactor">
    <cofactor evidence="1">
        <name>Mg(2+)</name>
        <dbReference type="ChEBI" id="CHEBI:18420"/>
    </cofactor>
</comment>
<evidence type="ECO:0000259" key="3">
    <source>
        <dbReference type="PROSITE" id="PS51462"/>
    </source>
</evidence>
<dbReference type="GO" id="GO:0019693">
    <property type="term" value="P:ribose phosphate metabolic process"/>
    <property type="evidence" value="ECO:0007669"/>
    <property type="project" value="TreeGrafter"/>
</dbReference>
<dbReference type="EMBL" id="AYZQ01000001">
    <property type="protein sequence ID" value="KRM72638.1"/>
    <property type="molecule type" value="Genomic_DNA"/>
</dbReference>
<dbReference type="InterPro" id="IPR000086">
    <property type="entry name" value="NUDIX_hydrolase_dom"/>
</dbReference>
<dbReference type="OrthoDB" id="9806150at2"/>
<dbReference type="RefSeq" id="WP_057893662.1">
    <property type="nucleotide sequence ID" value="NZ_AYZQ01000001.1"/>
</dbReference>
<dbReference type="InterPro" id="IPR015797">
    <property type="entry name" value="NUDIX_hydrolase-like_dom_sf"/>
</dbReference>
<evidence type="ECO:0000313" key="4">
    <source>
        <dbReference type="EMBL" id="KRM72638.1"/>
    </source>
</evidence>
<reference evidence="4 5" key="1">
    <citation type="journal article" date="2015" name="Genome Announc.">
        <title>Expanding the biotechnology potential of lactobacilli through comparative genomics of 213 strains and associated genera.</title>
        <authorList>
            <person name="Sun Z."/>
            <person name="Harris H.M."/>
            <person name="McCann A."/>
            <person name="Guo C."/>
            <person name="Argimon S."/>
            <person name="Zhang W."/>
            <person name="Yang X."/>
            <person name="Jeffery I.B."/>
            <person name="Cooney J.C."/>
            <person name="Kagawa T.F."/>
            <person name="Liu W."/>
            <person name="Song Y."/>
            <person name="Salvetti E."/>
            <person name="Wrobel A."/>
            <person name="Rasinkangas P."/>
            <person name="Parkhill J."/>
            <person name="Rea M.C."/>
            <person name="O'Sullivan O."/>
            <person name="Ritari J."/>
            <person name="Douillard F.P."/>
            <person name="Paul Ross R."/>
            <person name="Yang R."/>
            <person name="Briner A.E."/>
            <person name="Felis G.E."/>
            <person name="de Vos W.M."/>
            <person name="Barrangou R."/>
            <person name="Klaenhammer T.R."/>
            <person name="Caufield P.W."/>
            <person name="Cui Y."/>
            <person name="Zhang H."/>
            <person name="O'Toole P.W."/>
        </authorList>
    </citation>
    <scope>NUCLEOTIDE SEQUENCE [LARGE SCALE GENOMIC DNA]</scope>
    <source>
        <strain evidence="4 5">DSM 23927</strain>
    </source>
</reference>
<accession>A0A0R2AZB6</accession>
<dbReference type="PROSITE" id="PS51462">
    <property type="entry name" value="NUDIX"/>
    <property type="match status" value="1"/>
</dbReference>
<comment type="caution">
    <text evidence="4">The sequence shown here is derived from an EMBL/GenBank/DDBJ whole genome shotgun (WGS) entry which is preliminary data.</text>
</comment>
<feature type="domain" description="Nudix hydrolase" evidence="3">
    <location>
        <begin position="44"/>
        <end position="175"/>
    </location>
</feature>
<proteinExistence type="predicted"/>
<dbReference type="PANTHER" id="PTHR11839:SF18">
    <property type="entry name" value="NUDIX HYDROLASE DOMAIN-CONTAINING PROTEIN"/>
    <property type="match status" value="1"/>
</dbReference>
<dbReference type="AlphaFoldDB" id="A0A0R2AZB6"/>
<dbReference type="CDD" id="cd03424">
    <property type="entry name" value="NUDIX_ADPRase_Nudt5_UGPPase_Nudt14"/>
    <property type="match status" value="1"/>
</dbReference>
<evidence type="ECO:0000256" key="2">
    <source>
        <dbReference type="ARBA" id="ARBA00022801"/>
    </source>
</evidence>
<dbReference type="Pfam" id="PF00293">
    <property type="entry name" value="NUDIX"/>
    <property type="match status" value="1"/>
</dbReference>
<evidence type="ECO:0000313" key="5">
    <source>
        <dbReference type="Proteomes" id="UP000051672"/>
    </source>
</evidence>
<gene>
    <name evidence="4" type="ORF">FC34_GL000347</name>
</gene>
<keyword evidence="2 4" id="KW-0378">Hydrolase</keyword>
<dbReference type="PATRIC" id="fig|1423727.3.peg.350"/>
<dbReference type="Proteomes" id="UP000051672">
    <property type="component" value="Unassembled WGS sequence"/>
</dbReference>